<reference evidence="12" key="1">
    <citation type="submission" date="2020-07" db="EMBL/GenBank/DDBJ databases">
        <title>Genome sequence and genetic diversity analysis of an under-domesticated orphan crop, white fonio (Digitaria exilis).</title>
        <authorList>
            <person name="Bennetzen J.L."/>
            <person name="Chen S."/>
            <person name="Ma X."/>
            <person name="Wang X."/>
            <person name="Yssel A.E.J."/>
            <person name="Chaluvadi S.R."/>
            <person name="Johnson M."/>
            <person name="Gangashetty P."/>
            <person name="Hamidou F."/>
            <person name="Sanogo M.D."/>
            <person name="Zwaenepoel A."/>
            <person name="Wallace J."/>
            <person name="Van De Peer Y."/>
            <person name="Van Deynze A."/>
        </authorList>
    </citation>
    <scope>NUCLEOTIDE SEQUENCE</scope>
    <source>
        <tissue evidence="12">Leaves</tissue>
    </source>
</reference>
<proteinExistence type="predicted"/>
<dbReference type="EMBL" id="JACEFO010002379">
    <property type="protein sequence ID" value="KAF8662944.1"/>
    <property type="molecule type" value="Genomic_DNA"/>
</dbReference>
<comment type="subcellular location">
    <subcellularLocation>
        <location evidence="1">Membrane</location>
        <topology evidence="1">Single-pass membrane protein</topology>
    </subcellularLocation>
</comment>
<keyword evidence="8" id="KW-0325">Glycoprotein</keyword>
<evidence type="ECO:0000256" key="8">
    <source>
        <dbReference type="ARBA" id="ARBA00023180"/>
    </source>
</evidence>
<evidence type="ECO:0000256" key="4">
    <source>
        <dbReference type="ARBA" id="ARBA00022729"/>
    </source>
</evidence>
<feature type="signal peptide" evidence="9">
    <location>
        <begin position="1"/>
        <end position="25"/>
    </location>
</feature>
<dbReference type="AlphaFoldDB" id="A0A835AF18"/>
<dbReference type="Pfam" id="PF00560">
    <property type="entry name" value="LRR_1"/>
    <property type="match status" value="2"/>
</dbReference>
<dbReference type="GO" id="GO:0016020">
    <property type="term" value="C:membrane"/>
    <property type="evidence" value="ECO:0007669"/>
    <property type="project" value="UniProtKB-SubCell"/>
</dbReference>
<keyword evidence="3" id="KW-0812">Transmembrane</keyword>
<sequence length="362" mass="38812">MPGMSFLPRTIFTMIAIAFWGQAHCNGDEVGTLLAFKAELTGHGTVVLPSWNASTGLCNWEGVGCSSGHVVALTLPSYGPTAASLRPSETSRLRVLALKENNLSGVLPHSLYNLSLLKDFEVQENMLSGTIAADIGDRFPSIEILSFANNQFSGSIPASLSNISSLTMLGLHANSFSGYVPHDLGRLQGLIYLSLNDNKLEANDTHGWEFMTSLSNCSQLQFLVLRKNSYSGQLPSSIENLSSTLQALYLGDNRISGVIPSNIGNLVGLKTLEMANTSVPGVIPESIGQLRNLVELGIYNTSLSGLIPSSLGNLTSLNRLYAYYNNLEGPVPTSFGKLNNLDVLDLSTNQLNGSIPRGVKTF</sequence>
<dbReference type="InterPro" id="IPR055414">
    <property type="entry name" value="LRR_R13L4/SHOC2-like"/>
</dbReference>
<dbReference type="Pfam" id="PF23598">
    <property type="entry name" value="LRR_14"/>
    <property type="match status" value="1"/>
</dbReference>
<evidence type="ECO:0000259" key="11">
    <source>
        <dbReference type="Pfam" id="PF23598"/>
    </source>
</evidence>
<dbReference type="InterPro" id="IPR013210">
    <property type="entry name" value="LRR_N_plant-typ"/>
</dbReference>
<keyword evidence="6" id="KW-1133">Transmembrane helix</keyword>
<evidence type="ECO:0000259" key="10">
    <source>
        <dbReference type="Pfam" id="PF08263"/>
    </source>
</evidence>
<evidence type="ECO:0000256" key="3">
    <source>
        <dbReference type="ARBA" id="ARBA00022692"/>
    </source>
</evidence>
<dbReference type="Gene3D" id="3.80.10.10">
    <property type="entry name" value="Ribonuclease Inhibitor"/>
    <property type="match status" value="3"/>
</dbReference>
<dbReference type="FunFam" id="3.80.10.10:FF:000041">
    <property type="entry name" value="LRR receptor-like serine/threonine-protein kinase ERECTA"/>
    <property type="match status" value="1"/>
</dbReference>
<dbReference type="OrthoDB" id="676979at2759"/>
<dbReference type="GO" id="GO:0009791">
    <property type="term" value="P:post-embryonic development"/>
    <property type="evidence" value="ECO:0007669"/>
    <property type="project" value="UniProtKB-ARBA"/>
</dbReference>
<gene>
    <name evidence="12" type="ORF">HU200_055529</name>
</gene>
<evidence type="ECO:0000256" key="2">
    <source>
        <dbReference type="ARBA" id="ARBA00022614"/>
    </source>
</evidence>
<keyword evidence="7" id="KW-0472">Membrane</keyword>
<evidence type="ECO:0000256" key="1">
    <source>
        <dbReference type="ARBA" id="ARBA00004167"/>
    </source>
</evidence>
<evidence type="ECO:0000256" key="6">
    <source>
        <dbReference type="ARBA" id="ARBA00022989"/>
    </source>
</evidence>
<feature type="domain" description="Disease resistance R13L4/SHOC-2-like LRR" evidence="11">
    <location>
        <begin position="209"/>
        <end position="351"/>
    </location>
</feature>
<name>A0A835AF18_9POAL</name>
<dbReference type="PANTHER" id="PTHR47988">
    <property type="entry name" value="SOMATIC EMBRYOGENESIS RECEPTOR KINASE 1"/>
    <property type="match status" value="1"/>
</dbReference>
<dbReference type="InterPro" id="IPR001611">
    <property type="entry name" value="Leu-rich_rpt"/>
</dbReference>
<organism evidence="12 13">
    <name type="scientific">Digitaria exilis</name>
    <dbReference type="NCBI Taxonomy" id="1010633"/>
    <lineage>
        <taxon>Eukaryota</taxon>
        <taxon>Viridiplantae</taxon>
        <taxon>Streptophyta</taxon>
        <taxon>Embryophyta</taxon>
        <taxon>Tracheophyta</taxon>
        <taxon>Spermatophyta</taxon>
        <taxon>Magnoliopsida</taxon>
        <taxon>Liliopsida</taxon>
        <taxon>Poales</taxon>
        <taxon>Poaceae</taxon>
        <taxon>PACMAD clade</taxon>
        <taxon>Panicoideae</taxon>
        <taxon>Panicodae</taxon>
        <taxon>Paniceae</taxon>
        <taxon>Anthephorinae</taxon>
        <taxon>Digitaria</taxon>
    </lineage>
</organism>
<keyword evidence="2" id="KW-0433">Leucine-rich repeat</keyword>
<evidence type="ECO:0000313" key="13">
    <source>
        <dbReference type="Proteomes" id="UP000636709"/>
    </source>
</evidence>
<evidence type="ECO:0000256" key="9">
    <source>
        <dbReference type="SAM" id="SignalP"/>
    </source>
</evidence>
<keyword evidence="13" id="KW-1185">Reference proteome</keyword>
<feature type="chain" id="PRO_5032866247" description="Leucine-rich repeat-containing N-terminal plant-type domain-containing protein" evidence="9">
    <location>
        <begin position="26"/>
        <end position="362"/>
    </location>
</feature>
<feature type="domain" description="Leucine-rich repeat-containing N-terminal plant-type" evidence="10">
    <location>
        <begin position="27"/>
        <end position="66"/>
    </location>
</feature>
<dbReference type="Pfam" id="PF08263">
    <property type="entry name" value="LRRNT_2"/>
    <property type="match status" value="1"/>
</dbReference>
<dbReference type="FunFam" id="3.80.10.10:FF:000453">
    <property type="entry name" value="Leucine-rich receptor-like protein kinase family protein"/>
    <property type="match status" value="1"/>
</dbReference>
<evidence type="ECO:0000256" key="5">
    <source>
        <dbReference type="ARBA" id="ARBA00022737"/>
    </source>
</evidence>
<keyword evidence="4 9" id="KW-0732">Signal</keyword>
<dbReference type="Proteomes" id="UP000636709">
    <property type="component" value="Unassembled WGS sequence"/>
</dbReference>
<dbReference type="GO" id="GO:0006952">
    <property type="term" value="P:defense response"/>
    <property type="evidence" value="ECO:0007669"/>
    <property type="project" value="UniProtKB-ARBA"/>
</dbReference>
<evidence type="ECO:0000313" key="12">
    <source>
        <dbReference type="EMBL" id="KAF8662944.1"/>
    </source>
</evidence>
<dbReference type="GO" id="GO:0051707">
    <property type="term" value="P:response to other organism"/>
    <property type="evidence" value="ECO:0007669"/>
    <property type="project" value="UniProtKB-ARBA"/>
</dbReference>
<evidence type="ECO:0008006" key="14">
    <source>
        <dbReference type="Google" id="ProtNLM"/>
    </source>
</evidence>
<accession>A0A835AF18</accession>
<comment type="caution">
    <text evidence="12">The sequence shown here is derived from an EMBL/GenBank/DDBJ whole genome shotgun (WGS) entry which is preliminary data.</text>
</comment>
<protein>
    <recommendedName>
        <fullName evidence="14">Leucine-rich repeat-containing N-terminal plant-type domain-containing protein</fullName>
    </recommendedName>
</protein>
<dbReference type="SUPFAM" id="SSF52058">
    <property type="entry name" value="L domain-like"/>
    <property type="match status" value="1"/>
</dbReference>
<keyword evidence="5" id="KW-0677">Repeat</keyword>
<evidence type="ECO:0000256" key="7">
    <source>
        <dbReference type="ARBA" id="ARBA00023136"/>
    </source>
</evidence>
<dbReference type="InterPro" id="IPR032675">
    <property type="entry name" value="LRR_dom_sf"/>
</dbReference>